<organism evidence="2 3">
    <name type="scientific">Phyllobacterium trifolii</name>
    <dbReference type="NCBI Taxonomy" id="300193"/>
    <lineage>
        <taxon>Bacteria</taxon>
        <taxon>Pseudomonadati</taxon>
        <taxon>Pseudomonadota</taxon>
        <taxon>Alphaproteobacteria</taxon>
        <taxon>Hyphomicrobiales</taxon>
        <taxon>Phyllobacteriaceae</taxon>
        <taxon>Phyllobacterium</taxon>
    </lineage>
</organism>
<dbReference type="Proteomes" id="UP000554520">
    <property type="component" value="Unassembled WGS sequence"/>
</dbReference>
<feature type="compositionally biased region" description="Basic residues" evidence="1">
    <location>
        <begin position="26"/>
        <end position="42"/>
    </location>
</feature>
<feature type="region of interest" description="Disordered" evidence="1">
    <location>
        <begin position="18"/>
        <end position="42"/>
    </location>
</feature>
<evidence type="ECO:0000313" key="2">
    <source>
        <dbReference type="EMBL" id="MBB3149384.1"/>
    </source>
</evidence>
<name>A0A839UHU9_9HYPH</name>
<sequence length="42" mass="4636">MTALQGFKGVLDLHFSTGIFRPKPGTNKKRASKARRKHVAGK</sequence>
<protein>
    <submittedName>
        <fullName evidence="2">Uncharacterized protein</fullName>
    </submittedName>
</protein>
<proteinExistence type="predicted"/>
<dbReference type="AlphaFoldDB" id="A0A839UHU9"/>
<evidence type="ECO:0000313" key="3">
    <source>
        <dbReference type="Proteomes" id="UP000554520"/>
    </source>
</evidence>
<accession>A0A839UHU9</accession>
<comment type="caution">
    <text evidence="2">The sequence shown here is derived from an EMBL/GenBank/DDBJ whole genome shotgun (WGS) entry which is preliminary data.</text>
</comment>
<gene>
    <name evidence="2" type="ORF">FHS21_005837</name>
</gene>
<reference evidence="2 3" key="1">
    <citation type="submission" date="2020-08" db="EMBL/GenBank/DDBJ databases">
        <title>Genomic Encyclopedia of Type Strains, Phase III (KMG-III): the genomes of soil and plant-associated and newly described type strains.</title>
        <authorList>
            <person name="Whitman W."/>
        </authorList>
    </citation>
    <scope>NUCLEOTIDE SEQUENCE [LARGE SCALE GENOMIC DNA]</scope>
    <source>
        <strain evidence="2 3">CECT 7015</strain>
    </source>
</reference>
<evidence type="ECO:0000256" key="1">
    <source>
        <dbReference type="SAM" id="MobiDB-lite"/>
    </source>
</evidence>
<dbReference type="EMBL" id="JACHXN010000031">
    <property type="protein sequence ID" value="MBB3149384.1"/>
    <property type="molecule type" value="Genomic_DNA"/>
</dbReference>
<keyword evidence="3" id="KW-1185">Reference proteome</keyword>